<feature type="domain" description="FCP1 homology" evidence="14">
    <location>
        <begin position="210"/>
        <end position="371"/>
    </location>
</feature>
<dbReference type="Gene3D" id="3.40.50.1000">
    <property type="entry name" value="HAD superfamily/HAD-like"/>
    <property type="match status" value="1"/>
</dbReference>
<dbReference type="PROSITE" id="PS50969">
    <property type="entry name" value="FCP1"/>
    <property type="match status" value="1"/>
</dbReference>
<keyword evidence="6" id="KW-0378">Hydrolase</keyword>
<comment type="catalytic activity">
    <reaction evidence="12">
        <text>O-phospho-L-threonyl-[protein] + H2O = L-threonyl-[protein] + phosphate</text>
        <dbReference type="Rhea" id="RHEA:47004"/>
        <dbReference type="Rhea" id="RHEA-COMP:11060"/>
        <dbReference type="Rhea" id="RHEA-COMP:11605"/>
        <dbReference type="ChEBI" id="CHEBI:15377"/>
        <dbReference type="ChEBI" id="CHEBI:30013"/>
        <dbReference type="ChEBI" id="CHEBI:43474"/>
        <dbReference type="ChEBI" id="CHEBI:61977"/>
        <dbReference type="EC" id="3.1.3.16"/>
    </reaction>
</comment>
<dbReference type="InterPro" id="IPR000626">
    <property type="entry name" value="Ubiquitin-like_dom"/>
</dbReference>
<comment type="catalytic activity">
    <reaction evidence="11">
        <text>O-phospho-L-seryl-[protein] + H2O = L-seryl-[protein] + phosphate</text>
        <dbReference type="Rhea" id="RHEA:20629"/>
        <dbReference type="Rhea" id="RHEA-COMP:9863"/>
        <dbReference type="Rhea" id="RHEA-COMP:11604"/>
        <dbReference type="ChEBI" id="CHEBI:15377"/>
        <dbReference type="ChEBI" id="CHEBI:29999"/>
        <dbReference type="ChEBI" id="CHEBI:43474"/>
        <dbReference type="ChEBI" id="CHEBI:83421"/>
        <dbReference type="EC" id="3.1.3.16"/>
    </reaction>
</comment>
<evidence type="ECO:0000256" key="8">
    <source>
        <dbReference type="ARBA" id="ARBA00022912"/>
    </source>
</evidence>
<sequence length="395" mass="45755">MKRSFTKSLYTFITRRSTCSCTPQKRRDLWHTAIFRYECASDCLYSSKNNSPWLAGHRISLLDSSNWMNVLQEVRTSMSVSVIIKWGGQEYSIRTLSEEDTVLDLKQSIKSLTGVLPERQKLLGLKVKGKPAEDQVKLGSLKLKPNTKIMMMGSREESLEEVLAPPPENDDIVNDFDIEEEVIEVQNREENLAKIARRVKDYKVEGMNPPRAGKSLLVLDVDYTLFDHKSCAETGQELMRPFLHEFLTSAYEDYDIVIWSATSMKWIDAKMKELGVTDNPNYKITFMLDSAAMITVHTPKRGVVEVKPLGVIWGKYSEFYSKRNTIMFDDIGRNFLMNPQNGLKIRPFMKAHLNREKDKELFKLSQYLKEIAKLEDFSGLNHKHWERYRAKKQSQ</sequence>
<dbReference type="Pfam" id="PF00240">
    <property type="entry name" value="ubiquitin"/>
    <property type="match status" value="1"/>
</dbReference>
<proteinExistence type="predicted"/>
<keyword evidence="9" id="KW-0539">Nucleus</keyword>
<evidence type="ECO:0000256" key="1">
    <source>
        <dbReference type="ARBA" id="ARBA00001946"/>
    </source>
</evidence>
<dbReference type="InterPro" id="IPR051658">
    <property type="entry name" value="UBLCP1"/>
</dbReference>
<dbReference type="SUPFAM" id="SSF56784">
    <property type="entry name" value="HAD-like"/>
    <property type="match status" value="1"/>
</dbReference>
<organism evidence="15 16">
    <name type="scientific">Hucho hucho</name>
    <name type="common">huchen</name>
    <dbReference type="NCBI Taxonomy" id="62062"/>
    <lineage>
        <taxon>Eukaryota</taxon>
        <taxon>Metazoa</taxon>
        <taxon>Chordata</taxon>
        <taxon>Craniata</taxon>
        <taxon>Vertebrata</taxon>
        <taxon>Euteleostomi</taxon>
        <taxon>Actinopterygii</taxon>
        <taxon>Neopterygii</taxon>
        <taxon>Teleostei</taxon>
        <taxon>Protacanthopterygii</taxon>
        <taxon>Salmoniformes</taxon>
        <taxon>Salmonidae</taxon>
        <taxon>Salmoninae</taxon>
        <taxon>Hucho</taxon>
    </lineage>
</organism>
<reference evidence="15" key="3">
    <citation type="submission" date="2025-09" db="UniProtKB">
        <authorList>
            <consortium name="Ensembl"/>
        </authorList>
    </citation>
    <scope>IDENTIFICATION</scope>
</reference>
<dbReference type="GeneTree" id="ENSGT00390000010107"/>
<dbReference type="InterPro" id="IPR023214">
    <property type="entry name" value="HAD_sf"/>
</dbReference>
<dbReference type="SMART" id="SM00577">
    <property type="entry name" value="CPDc"/>
    <property type="match status" value="1"/>
</dbReference>
<evidence type="ECO:0000313" key="15">
    <source>
        <dbReference type="Ensembl" id="ENSHHUP00000020923.1"/>
    </source>
</evidence>
<dbReference type="InterPro" id="IPR011943">
    <property type="entry name" value="HAD-SF_hydro_IIID"/>
</dbReference>
<evidence type="ECO:0000259" key="13">
    <source>
        <dbReference type="PROSITE" id="PS50053"/>
    </source>
</evidence>
<keyword evidence="5" id="KW-0479">Metal-binding</keyword>
<evidence type="ECO:0000256" key="11">
    <source>
        <dbReference type="ARBA" id="ARBA00047761"/>
    </source>
</evidence>
<dbReference type="InterPro" id="IPR029071">
    <property type="entry name" value="Ubiquitin-like_domsf"/>
</dbReference>
<dbReference type="STRING" id="62062.ENSHHUP00000020923"/>
<evidence type="ECO:0000256" key="3">
    <source>
        <dbReference type="ARBA" id="ARBA00013081"/>
    </source>
</evidence>
<evidence type="ECO:0000256" key="2">
    <source>
        <dbReference type="ARBA" id="ARBA00004123"/>
    </source>
</evidence>
<keyword evidence="7" id="KW-0460">Magnesium</keyword>
<dbReference type="SMART" id="SM00213">
    <property type="entry name" value="UBQ"/>
    <property type="match status" value="1"/>
</dbReference>
<evidence type="ECO:0000313" key="16">
    <source>
        <dbReference type="Proteomes" id="UP000314982"/>
    </source>
</evidence>
<dbReference type="GO" id="GO:0004722">
    <property type="term" value="F:protein serine/threonine phosphatase activity"/>
    <property type="evidence" value="ECO:0007669"/>
    <property type="project" value="UniProtKB-EC"/>
</dbReference>
<dbReference type="FunFam" id="3.10.20.90:FF:000060">
    <property type="entry name" value="ubiquitin-like domain-containing CTD phosphatase 1"/>
    <property type="match status" value="1"/>
</dbReference>
<evidence type="ECO:0000259" key="14">
    <source>
        <dbReference type="PROSITE" id="PS50969"/>
    </source>
</evidence>
<evidence type="ECO:0000256" key="12">
    <source>
        <dbReference type="ARBA" id="ARBA00048336"/>
    </source>
</evidence>
<dbReference type="InterPro" id="IPR004274">
    <property type="entry name" value="FCP1_dom"/>
</dbReference>
<dbReference type="SUPFAM" id="SSF54236">
    <property type="entry name" value="Ubiquitin-like"/>
    <property type="match status" value="1"/>
</dbReference>
<keyword evidence="8" id="KW-0904">Protein phosphatase</keyword>
<protein>
    <recommendedName>
        <fullName evidence="4">Ubiquitin-like domain-containing CTD phosphatase 1</fullName>
        <ecNumber evidence="3">3.1.3.16</ecNumber>
    </recommendedName>
    <alternativeName>
        <fullName evidence="10">Nuclear proteasome inhibitor UBLCP1</fullName>
    </alternativeName>
</protein>
<dbReference type="NCBIfam" id="TIGR02245">
    <property type="entry name" value="HAD_IIID1"/>
    <property type="match status" value="1"/>
</dbReference>
<dbReference type="GO" id="GO:0046872">
    <property type="term" value="F:metal ion binding"/>
    <property type="evidence" value="ECO:0007669"/>
    <property type="project" value="UniProtKB-KW"/>
</dbReference>
<dbReference type="InterPro" id="IPR036412">
    <property type="entry name" value="HAD-like_sf"/>
</dbReference>
<dbReference type="GO" id="GO:0090364">
    <property type="term" value="P:regulation of proteasome assembly"/>
    <property type="evidence" value="ECO:0007669"/>
    <property type="project" value="InterPro"/>
</dbReference>
<evidence type="ECO:0000256" key="4">
    <source>
        <dbReference type="ARBA" id="ARBA00014187"/>
    </source>
</evidence>
<comment type="cofactor">
    <cofactor evidence="1">
        <name>Mg(2+)</name>
        <dbReference type="ChEBI" id="CHEBI:18420"/>
    </cofactor>
</comment>
<dbReference type="CDD" id="cd01813">
    <property type="entry name" value="Ubl_UBLCP1"/>
    <property type="match status" value="1"/>
</dbReference>
<dbReference type="EC" id="3.1.3.16" evidence="3"/>
<name>A0A4W5KUA9_9TELE</name>
<dbReference type="PROSITE" id="PS50053">
    <property type="entry name" value="UBIQUITIN_2"/>
    <property type="match status" value="1"/>
</dbReference>
<evidence type="ECO:0000256" key="9">
    <source>
        <dbReference type="ARBA" id="ARBA00023242"/>
    </source>
</evidence>
<feature type="domain" description="Ubiquitin-like" evidence="13">
    <location>
        <begin position="80"/>
        <end position="158"/>
    </location>
</feature>
<evidence type="ECO:0000256" key="5">
    <source>
        <dbReference type="ARBA" id="ARBA00022723"/>
    </source>
</evidence>
<comment type="subcellular location">
    <subcellularLocation>
        <location evidence="2">Nucleus</location>
    </subcellularLocation>
</comment>
<dbReference type="PANTHER" id="PTHR48493:SF1">
    <property type="entry name" value="UBIQUITIN-LIKE DOMAIN-CONTAINING CTD PHOSPHATASE 1"/>
    <property type="match status" value="1"/>
</dbReference>
<reference evidence="16" key="1">
    <citation type="submission" date="2018-06" db="EMBL/GenBank/DDBJ databases">
        <title>Genome assembly of Danube salmon.</title>
        <authorList>
            <person name="Macqueen D.J."/>
            <person name="Gundappa M.K."/>
        </authorList>
    </citation>
    <scope>NUCLEOTIDE SEQUENCE [LARGE SCALE GENOMIC DNA]</scope>
</reference>
<accession>A0A4W5KUA9</accession>
<reference evidence="15" key="2">
    <citation type="submission" date="2025-08" db="UniProtKB">
        <authorList>
            <consortium name="Ensembl"/>
        </authorList>
    </citation>
    <scope>IDENTIFICATION</scope>
</reference>
<evidence type="ECO:0000256" key="10">
    <source>
        <dbReference type="ARBA" id="ARBA00032039"/>
    </source>
</evidence>
<keyword evidence="16" id="KW-1185">Reference proteome</keyword>
<dbReference type="Gene3D" id="3.10.20.90">
    <property type="entry name" value="Phosphatidylinositol 3-kinase Catalytic Subunit, Chain A, domain 1"/>
    <property type="match status" value="1"/>
</dbReference>
<dbReference type="Ensembl" id="ENSHHUT00000021712.1">
    <property type="protein sequence ID" value="ENSHHUP00000020923.1"/>
    <property type="gene ID" value="ENSHHUG00000013120.1"/>
</dbReference>
<dbReference type="AlphaFoldDB" id="A0A4W5KUA9"/>
<dbReference type="FunFam" id="3.40.50.1000:FF:000050">
    <property type="entry name" value="Ubiquitin-like domain-containing CTD phosphatase 1"/>
    <property type="match status" value="1"/>
</dbReference>
<dbReference type="Pfam" id="PF03031">
    <property type="entry name" value="NIF"/>
    <property type="match status" value="1"/>
</dbReference>
<evidence type="ECO:0000256" key="6">
    <source>
        <dbReference type="ARBA" id="ARBA00022801"/>
    </source>
</evidence>
<dbReference type="Proteomes" id="UP000314982">
    <property type="component" value="Unassembled WGS sequence"/>
</dbReference>
<dbReference type="GO" id="GO:0005634">
    <property type="term" value="C:nucleus"/>
    <property type="evidence" value="ECO:0007669"/>
    <property type="project" value="UniProtKB-SubCell"/>
</dbReference>
<dbReference type="PANTHER" id="PTHR48493">
    <property type="entry name" value="UBIQUITIN-LIKE DOMAIN-CONTAINING CTD PHOSPHATASE 1"/>
    <property type="match status" value="1"/>
</dbReference>
<evidence type="ECO:0000256" key="7">
    <source>
        <dbReference type="ARBA" id="ARBA00022842"/>
    </source>
</evidence>